<evidence type="ECO:0000256" key="5">
    <source>
        <dbReference type="ARBA" id="ARBA00022801"/>
    </source>
</evidence>
<comment type="function">
    <text evidence="8">Component of the proteasome, a multicatalytic proteinase complex which is characterized by its ability to cleave peptides with Arg, Phe, Tyr, Leu, and Glu adjacent to the leaving group at neutral or slightly basic pH. The proteasome has an ATP-dependent proteolytic activity.</text>
</comment>
<evidence type="ECO:0000256" key="6">
    <source>
        <dbReference type="ARBA" id="ARBA00022942"/>
    </source>
</evidence>
<evidence type="ECO:0000313" key="10">
    <source>
        <dbReference type="Proteomes" id="UP000694406"/>
    </source>
</evidence>
<comment type="similarity">
    <text evidence="8">Belongs to the peptidase T1B family.</text>
</comment>
<evidence type="ECO:0000256" key="8">
    <source>
        <dbReference type="RuleBase" id="RU004203"/>
    </source>
</evidence>
<dbReference type="InterPro" id="IPR016050">
    <property type="entry name" value="Proteasome_bsu_CS"/>
</dbReference>
<dbReference type="InterPro" id="IPR001353">
    <property type="entry name" value="Proteasome_sua/b"/>
</dbReference>
<dbReference type="GO" id="GO:0004298">
    <property type="term" value="F:threonine-type endopeptidase activity"/>
    <property type="evidence" value="ECO:0007669"/>
    <property type="project" value="UniProtKB-KW"/>
</dbReference>
<keyword evidence="6 8" id="KW-0647">Proteasome</keyword>
<evidence type="ECO:0000256" key="4">
    <source>
        <dbReference type="ARBA" id="ARBA00022698"/>
    </source>
</evidence>
<keyword evidence="2 8" id="KW-0963">Cytoplasm</keyword>
<accession>A0A8C5STP8</accession>
<keyword evidence="10" id="KW-1185">Reference proteome</keyword>
<dbReference type="GeneTree" id="ENSGT00940000157419"/>
<dbReference type="GO" id="GO:0005737">
    <property type="term" value="C:cytoplasm"/>
    <property type="evidence" value="ECO:0007669"/>
    <property type="project" value="UniProtKB-SubCell"/>
</dbReference>
<evidence type="ECO:0000313" key="9">
    <source>
        <dbReference type="Ensembl" id="ENSLLTP00000023322.1"/>
    </source>
</evidence>
<evidence type="ECO:0000256" key="3">
    <source>
        <dbReference type="ARBA" id="ARBA00022670"/>
    </source>
</evidence>
<dbReference type="InterPro" id="IPR029055">
    <property type="entry name" value="Ntn_hydrolases_N"/>
</dbReference>
<protein>
    <recommendedName>
        <fullName evidence="8">Proteasome subunit beta</fullName>
    </recommendedName>
</protein>
<keyword evidence="3" id="KW-0645">Protease</keyword>
<keyword evidence="4" id="KW-0888">Threonine protease</keyword>
<keyword evidence="5" id="KW-0378">Hydrolase</keyword>
<dbReference type="PANTHER" id="PTHR32194">
    <property type="entry name" value="METALLOPROTEASE TLDD"/>
    <property type="match status" value="1"/>
</dbReference>
<name>A0A8C5STP8_LATLA</name>
<dbReference type="SUPFAM" id="SSF56235">
    <property type="entry name" value="N-terminal nucleophile aminohydrolases (Ntn hydrolases)"/>
    <property type="match status" value="1"/>
</dbReference>
<comment type="subcellular location">
    <subcellularLocation>
        <location evidence="8">Cytoplasm</location>
    </subcellularLocation>
    <subcellularLocation>
        <location evidence="8">Nucleus</location>
    </subcellularLocation>
</comment>
<dbReference type="InterPro" id="IPR023333">
    <property type="entry name" value="Proteasome_suB-type"/>
</dbReference>
<dbReference type="PROSITE" id="PS00854">
    <property type="entry name" value="PROTEASOME_BETA_1"/>
    <property type="match status" value="1"/>
</dbReference>
<evidence type="ECO:0000256" key="7">
    <source>
        <dbReference type="ARBA" id="ARBA00023242"/>
    </source>
</evidence>
<dbReference type="Ensembl" id="ENSLLTT00000024175.1">
    <property type="protein sequence ID" value="ENSLLTP00000023322.1"/>
    <property type="gene ID" value="ENSLLTG00000017218.1"/>
</dbReference>
<dbReference type="Gene3D" id="3.60.20.10">
    <property type="entry name" value="Glutamine Phosphoribosylpyrophosphate, subunit 1, domain 1"/>
    <property type="match status" value="1"/>
</dbReference>
<dbReference type="Proteomes" id="UP000694406">
    <property type="component" value="Unplaced"/>
</dbReference>
<proteinExistence type="inferred from homology"/>
<dbReference type="GO" id="GO:0005634">
    <property type="term" value="C:nucleus"/>
    <property type="evidence" value="ECO:0007669"/>
    <property type="project" value="UniProtKB-SubCell"/>
</dbReference>
<dbReference type="AlphaFoldDB" id="A0A8C5STP8"/>
<reference evidence="9" key="1">
    <citation type="submission" date="2025-08" db="UniProtKB">
        <authorList>
            <consortium name="Ensembl"/>
        </authorList>
    </citation>
    <scope>IDENTIFICATION</scope>
</reference>
<dbReference type="PANTHER" id="PTHR32194:SF4">
    <property type="entry name" value="PROTEASOME SUBUNIT BETA TYPE-7"/>
    <property type="match status" value="1"/>
</dbReference>
<dbReference type="Pfam" id="PF00227">
    <property type="entry name" value="Proteasome"/>
    <property type="match status" value="1"/>
</dbReference>
<organism evidence="9 10">
    <name type="scientific">Laticauda laticaudata</name>
    <name type="common">Blue-ringed sea krait</name>
    <name type="synonym">Blue-lipped sea krait</name>
    <dbReference type="NCBI Taxonomy" id="8630"/>
    <lineage>
        <taxon>Eukaryota</taxon>
        <taxon>Metazoa</taxon>
        <taxon>Chordata</taxon>
        <taxon>Craniata</taxon>
        <taxon>Vertebrata</taxon>
        <taxon>Euteleostomi</taxon>
        <taxon>Lepidosauria</taxon>
        <taxon>Squamata</taxon>
        <taxon>Bifurcata</taxon>
        <taxon>Unidentata</taxon>
        <taxon>Episquamata</taxon>
        <taxon>Toxicofera</taxon>
        <taxon>Serpentes</taxon>
        <taxon>Colubroidea</taxon>
        <taxon>Elapidae</taxon>
        <taxon>Laticaudinae</taxon>
        <taxon>Laticauda</taxon>
    </lineage>
</organism>
<evidence type="ECO:0000256" key="1">
    <source>
        <dbReference type="ARBA" id="ARBA00001198"/>
    </source>
</evidence>
<dbReference type="GO" id="GO:0005839">
    <property type="term" value="C:proteasome core complex"/>
    <property type="evidence" value="ECO:0007669"/>
    <property type="project" value="InterPro"/>
</dbReference>
<comment type="subunit">
    <text evidence="8">Component of the proteasome complex.</text>
</comment>
<keyword evidence="7 8" id="KW-0539">Nucleus</keyword>
<sequence length="184" mass="20618">KGLRLPAARKTGTTIAGVVYKDGIVLGADTRATEGMVVADKNCDKIHFIAPNIYCCGAGTAADTEMTTQMISSNMELHSLSTGRLPRVVTANRMLKQMLFRYLIVVWVGLRIQETKLQSYSHKWEGMGDRSDEKINSDSNADFVNSWAVLRNCLAERWLSGEKLPLCLIVLVCRTLWHHFEDRS</sequence>
<reference evidence="9" key="2">
    <citation type="submission" date="2025-09" db="UniProtKB">
        <authorList>
            <consortium name="Ensembl"/>
        </authorList>
    </citation>
    <scope>IDENTIFICATION</scope>
</reference>
<gene>
    <name evidence="9" type="primary">PSMB7</name>
</gene>
<comment type="catalytic activity">
    <reaction evidence="1">
        <text>Cleavage of peptide bonds with very broad specificity.</text>
        <dbReference type="EC" id="3.4.25.1"/>
    </reaction>
</comment>
<evidence type="ECO:0000256" key="2">
    <source>
        <dbReference type="ARBA" id="ARBA00022490"/>
    </source>
</evidence>
<dbReference type="GO" id="GO:0051603">
    <property type="term" value="P:proteolysis involved in protein catabolic process"/>
    <property type="evidence" value="ECO:0007669"/>
    <property type="project" value="InterPro"/>
</dbReference>